<dbReference type="AlphaFoldDB" id="A0A0A9ZDA4"/>
<reference evidence="2" key="2">
    <citation type="submission" date="2014-07" db="EMBL/GenBank/DDBJ databases">
        <authorList>
            <person name="Hull J."/>
        </authorList>
    </citation>
    <scope>NUCLEOTIDE SEQUENCE</scope>
</reference>
<sequence length="107" mass="12110">TKLKNELLNRLKAFSQFTTASRHVDLSSRLQPSCRRRKPNEPSRLIEVINEAPLSPDVLFGTQRPPIIESPELIENTVLSTPNQDAGPSTPMAPTKKHPKRRMIEED</sequence>
<evidence type="ECO:0000313" key="2">
    <source>
        <dbReference type="EMBL" id="JAG41323.1"/>
    </source>
</evidence>
<gene>
    <name evidence="2" type="ORF">CM83_103464</name>
</gene>
<organism evidence="2">
    <name type="scientific">Lygus hesperus</name>
    <name type="common">Western plant bug</name>
    <dbReference type="NCBI Taxonomy" id="30085"/>
    <lineage>
        <taxon>Eukaryota</taxon>
        <taxon>Metazoa</taxon>
        <taxon>Ecdysozoa</taxon>
        <taxon>Arthropoda</taxon>
        <taxon>Hexapoda</taxon>
        <taxon>Insecta</taxon>
        <taxon>Pterygota</taxon>
        <taxon>Neoptera</taxon>
        <taxon>Paraneoptera</taxon>
        <taxon>Hemiptera</taxon>
        <taxon>Heteroptera</taxon>
        <taxon>Panheteroptera</taxon>
        <taxon>Cimicomorpha</taxon>
        <taxon>Miridae</taxon>
        <taxon>Mirini</taxon>
        <taxon>Lygus</taxon>
    </lineage>
</organism>
<evidence type="ECO:0000256" key="1">
    <source>
        <dbReference type="SAM" id="MobiDB-lite"/>
    </source>
</evidence>
<reference evidence="2" key="1">
    <citation type="journal article" date="2014" name="PLoS ONE">
        <title>Transcriptome-Based Identification of ABC Transporters in the Western Tarnished Plant Bug Lygus hesperus.</title>
        <authorList>
            <person name="Hull J.J."/>
            <person name="Chaney K."/>
            <person name="Geib S.M."/>
            <person name="Fabrick J.A."/>
            <person name="Brent C.S."/>
            <person name="Walsh D."/>
            <person name="Lavine L.C."/>
        </authorList>
    </citation>
    <scope>NUCLEOTIDE SEQUENCE</scope>
</reference>
<feature type="compositionally biased region" description="Polar residues" evidence="1">
    <location>
        <begin position="77"/>
        <end position="87"/>
    </location>
</feature>
<dbReference type="EMBL" id="GBHO01002281">
    <property type="protein sequence ID" value="JAG41323.1"/>
    <property type="molecule type" value="Transcribed_RNA"/>
</dbReference>
<feature type="non-terminal residue" evidence="2">
    <location>
        <position position="107"/>
    </location>
</feature>
<accession>A0A0A9ZDA4</accession>
<feature type="region of interest" description="Disordered" evidence="1">
    <location>
        <begin position="77"/>
        <end position="107"/>
    </location>
</feature>
<proteinExistence type="predicted"/>
<name>A0A0A9ZDA4_LYGHE</name>
<feature type="non-terminal residue" evidence="2">
    <location>
        <position position="1"/>
    </location>
</feature>
<protein>
    <submittedName>
        <fullName evidence="2">Uncharacterized protein</fullName>
    </submittedName>
</protein>